<organism evidence="10 11">
    <name type="scientific">Saponaria officinalis</name>
    <name type="common">Common soapwort</name>
    <name type="synonym">Lychnis saponaria</name>
    <dbReference type="NCBI Taxonomy" id="3572"/>
    <lineage>
        <taxon>Eukaryota</taxon>
        <taxon>Viridiplantae</taxon>
        <taxon>Streptophyta</taxon>
        <taxon>Embryophyta</taxon>
        <taxon>Tracheophyta</taxon>
        <taxon>Spermatophyta</taxon>
        <taxon>Magnoliopsida</taxon>
        <taxon>eudicotyledons</taxon>
        <taxon>Gunneridae</taxon>
        <taxon>Pentapetalae</taxon>
        <taxon>Caryophyllales</taxon>
        <taxon>Caryophyllaceae</taxon>
        <taxon>Caryophylleae</taxon>
        <taxon>Saponaria</taxon>
    </lineage>
</organism>
<keyword evidence="4" id="KW-0378">Hydrolase</keyword>
<dbReference type="PANTHER" id="PTHR13683:SF768">
    <property type="entry name" value="EUKARYOTIC ASPARTYL PROTEASE FAMILY PROTEIN"/>
    <property type="match status" value="1"/>
</dbReference>
<accession>A0AAW1HBR3</accession>
<feature type="chain" id="PRO_5043945920" description="Peptidase A1 domain-containing protein" evidence="8">
    <location>
        <begin position="19"/>
        <end position="478"/>
    </location>
</feature>
<feature type="transmembrane region" description="Helical" evidence="7">
    <location>
        <begin position="458"/>
        <end position="477"/>
    </location>
</feature>
<evidence type="ECO:0000256" key="5">
    <source>
        <dbReference type="ARBA" id="ARBA00023180"/>
    </source>
</evidence>
<dbReference type="AlphaFoldDB" id="A0AAW1HBR3"/>
<keyword evidence="11" id="KW-1185">Reference proteome</keyword>
<name>A0AAW1HBR3_SAPOF</name>
<evidence type="ECO:0000256" key="8">
    <source>
        <dbReference type="SAM" id="SignalP"/>
    </source>
</evidence>
<dbReference type="CDD" id="cd05476">
    <property type="entry name" value="pepsin_A_like_plant"/>
    <property type="match status" value="1"/>
</dbReference>
<evidence type="ECO:0000256" key="2">
    <source>
        <dbReference type="ARBA" id="ARBA00022670"/>
    </source>
</evidence>
<feature type="signal peptide" evidence="8">
    <location>
        <begin position="1"/>
        <end position="18"/>
    </location>
</feature>
<evidence type="ECO:0000313" key="10">
    <source>
        <dbReference type="EMBL" id="KAK9673483.1"/>
    </source>
</evidence>
<keyword evidence="8" id="KW-0732">Signal</keyword>
<protein>
    <recommendedName>
        <fullName evidence="9">Peptidase A1 domain-containing protein</fullName>
    </recommendedName>
</protein>
<dbReference type="PANTHER" id="PTHR13683">
    <property type="entry name" value="ASPARTYL PROTEASES"/>
    <property type="match status" value="1"/>
</dbReference>
<comment type="similarity">
    <text evidence="1">Belongs to the peptidase A1 family.</text>
</comment>
<keyword evidence="5" id="KW-0325">Glycoprotein</keyword>
<dbReference type="InterPro" id="IPR032799">
    <property type="entry name" value="TAXi_C"/>
</dbReference>
<keyword evidence="7" id="KW-1133">Transmembrane helix</keyword>
<dbReference type="InterPro" id="IPR034161">
    <property type="entry name" value="Pepsin-like_plant"/>
</dbReference>
<sequence>MDLRQILMVGLCICEVSSMVLGNAVFKVEHKFKGGRKTIRELRAHDQRRHGRFLATIDLPLGGNGQPSDAGLYFTKVQLGNPPVDYHVQVDTGSDILWVNCAGCDNCPGKSGLGIKLNLYDPKSSSTANLINCDEKQCAMIYQGTLSGCASNMLCEYQVTYGDGSTTSGYFVEDTFHYDEMSGHQQTTGNVSVVFGCGDKQSGQLSSTDEALDGIMGFGQANSSVISQLAAAGKVQKSFSHCLDNENGGGIFAIGQLVEPKLNSTPIIPNQPHYNVAMKSIEVGGDVLKLSSDFSESNRGVVIDSGTTLAYLPDDIYNSIVEKVLSKQSELKLHTIEDQFKCFEYDGKIDDGFPSIVFSFDNSLSLTIHPHEYFFPLDDGEHKWCFGWMNSGMQTRDGKDVTILGDIVLSNKLVYYDLENQTIGWSPYNCSSSIKLKDKDSGTVNTVGAHNLSSANSLISSTILLILFVLINLLFIVN</sequence>
<proteinExistence type="inferred from homology"/>
<gene>
    <name evidence="10" type="ORF">RND81_12G170300</name>
</gene>
<evidence type="ECO:0000256" key="1">
    <source>
        <dbReference type="ARBA" id="ARBA00007447"/>
    </source>
</evidence>
<evidence type="ECO:0000313" key="11">
    <source>
        <dbReference type="Proteomes" id="UP001443914"/>
    </source>
</evidence>
<evidence type="ECO:0000256" key="6">
    <source>
        <dbReference type="PIRSR" id="PIRSR601461-1"/>
    </source>
</evidence>
<evidence type="ECO:0000256" key="3">
    <source>
        <dbReference type="ARBA" id="ARBA00022750"/>
    </source>
</evidence>
<feature type="active site" evidence="6">
    <location>
        <position position="304"/>
    </location>
</feature>
<dbReference type="Proteomes" id="UP001443914">
    <property type="component" value="Unassembled WGS sequence"/>
</dbReference>
<dbReference type="PROSITE" id="PS51767">
    <property type="entry name" value="PEPTIDASE_A1"/>
    <property type="match status" value="1"/>
</dbReference>
<dbReference type="Pfam" id="PF14543">
    <property type="entry name" value="TAXi_N"/>
    <property type="match status" value="1"/>
</dbReference>
<reference evidence="10" key="1">
    <citation type="submission" date="2024-03" db="EMBL/GenBank/DDBJ databases">
        <title>WGS assembly of Saponaria officinalis var. Norfolk2.</title>
        <authorList>
            <person name="Jenkins J."/>
            <person name="Shu S."/>
            <person name="Grimwood J."/>
            <person name="Barry K."/>
            <person name="Goodstein D."/>
            <person name="Schmutz J."/>
            <person name="Leebens-Mack J."/>
            <person name="Osbourn A."/>
        </authorList>
    </citation>
    <scope>NUCLEOTIDE SEQUENCE [LARGE SCALE GENOMIC DNA]</scope>
    <source>
        <strain evidence="10">JIC</strain>
    </source>
</reference>
<keyword evidence="2" id="KW-0645">Protease</keyword>
<dbReference type="PRINTS" id="PR00792">
    <property type="entry name" value="PEPSIN"/>
</dbReference>
<dbReference type="InterPro" id="IPR033121">
    <property type="entry name" value="PEPTIDASE_A1"/>
</dbReference>
<dbReference type="Gene3D" id="2.40.70.10">
    <property type="entry name" value="Acid Proteases"/>
    <property type="match status" value="2"/>
</dbReference>
<dbReference type="EMBL" id="JBDFQZ010000012">
    <property type="protein sequence ID" value="KAK9673483.1"/>
    <property type="molecule type" value="Genomic_DNA"/>
</dbReference>
<dbReference type="SUPFAM" id="SSF50630">
    <property type="entry name" value="Acid proteases"/>
    <property type="match status" value="1"/>
</dbReference>
<dbReference type="Pfam" id="PF14541">
    <property type="entry name" value="TAXi_C"/>
    <property type="match status" value="1"/>
</dbReference>
<dbReference type="InterPro" id="IPR021109">
    <property type="entry name" value="Peptidase_aspartic_dom_sf"/>
</dbReference>
<dbReference type="InterPro" id="IPR032861">
    <property type="entry name" value="TAXi_N"/>
</dbReference>
<dbReference type="InterPro" id="IPR001461">
    <property type="entry name" value="Aspartic_peptidase_A1"/>
</dbReference>
<evidence type="ECO:0000256" key="4">
    <source>
        <dbReference type="ARBA" id="ARBA00022801"/>
    </source>
</evidence>
<dbReference type="GO" id="GO:0004190">
    <property type="term" value="F:aspartic-type endopeptidase activity"/>
    <property type="evidence" value="ECO:0007669"/>
    <property type="project" value="UniProtKB-KW"/>
</dbReference>
<comment type="caution">
    <text evidence="10">The sequence shown here is derived from an EMBL/GenBank/DDBJ whole genome shotgun (WGS) entry which is preliminary data.</text>
</comment>
<feature type="active site" evidence="6">
    <location>
        <position position="91"/>
    </location>
</feature>
<feature type="domain" description="Peptidase A1" evidence="9">
    <location>
        <begin position="73"/>
        <end position="426"/>
    </location>
</feature>
<keyword evidence="3" id="KW-0064">Aspartyl protease</keyword>
<keyword evidence="7" id="KW-0812">Transmembrane</keyword>
<evidence type="ECO:0000259" key="9">
    <source>
        <dbReference type="PROSITE" id="PS51767"/>
    </source>
</evidence>
<dbReference type="GO" id="GO:0006508">
    <property type="term" value="P:proteolysis"/>
    <property type="evidence" value="ECO:0007669"/>
    <property type="project" value="UniProtKB-KW"/>
</dbReference>
<evidence type="ECO:0000256" key="7">
    <source>
        <dbReference type="SAM" id="Phobius"/>
    </source>
</evidence>
<keyword evidence="7" id="KW-0472">Membrane</keyword>